<sequence>MICITCEKWEHQWATFASSCTARLNSLHPTMSLQELTSDVDTEGQSDGFRSKGQITMTKAIGDPNTTQTKRLAGNYSSVVAGIMYCSIQPGPQPLDSCSSPLPGPLRQVTLTSLTETGQDESTIPVLKQRSYTGPEVLPSALADTPCADLGIERVLMELNTTLGTSYTLHSTSSVLVPYITQGFDFGTAYAHLRPHWENISTLEHELSTREEKDREMRRSVLANDRITMRDVPHRRLWDLCANRVAPYWVACDEVEPSAISHAWVAAQDREYVMTSINGREWPVPMPKGVKLELIRIEMLNARSNRTPRLVRDYVWLDVLCLRQEGGKSKELLLEEWKLDVPTIGSMYQRIYPPVVYYFNGLGRPLHLLPGYFESDRCWFRRAWTLQELIQEPIIAGETGEDVIDEQLQMTFDRQLESSHRSFASILHLVSEMRHRDSTMPLDKVAGLVYPLAPTFIPVYDPNESPEDAWEVLMDVIDPSFRAELFFTYPAPGNGRKYWRPSWEQVLTNKIMARTVFMHVKVETVFWSDNSDADCYDCRYIMRGNVRDLGEVPNEPTPRQGEVVFHDNNGAKPHLKNRC</sequence>
<protein>
    <recommendedName>
        <fullName evidence="3">Heterokaryon incompatibility domain-containing protein</fullName>
    </recommendedName>
</protein>
<evidence type="ECO:0000313" key="1">
    <source>
        <dbReference type="EMBL" id="KAK0467631.1"/>
    </source>
</evidence>
<comment type="caution">
    <text evidence="1">The sequence shown here is derived from an EMBL/GenBank/DDBJ whole genome shotgun (WGS) entry which is preliminary data.</text>
</comment>
<gene>
    <name evidence="1" type="ORF">IW261DRAFT_1598105</name>
</gene>
<accession>A0AA39NL56</accession>
<dbReference type="EMBL" id="JAUEPR010000072">
    <property type="protein sequence ID" value="KAK0467631.1"/>
    <property type="molecule type" value="Genomic_DNA"/>
</dbReference>
<dbReference type="Proteomes" id="UP001175227">
    <property type="component" value="Unassembled WGS sequence"/>
</dbReference>
<proteinExistence type="predicted"/>
<name>A0AA39NL56_9AGAR</name>
<reference evidence="1" key="1">
    <citation type="submission" date="2023-06" db="EMBL/GenBank/DDBJ databases">
        <authorList>
            <consortium name="Lawrence Berkeley National Laboratory"/>
            <person name="Ahrendt S."/>
            <person name="Sahu N."/>
            <person name="Indic B."/>
            <person name="Wong-Bajracharya J."/>
            <person name="Merenyi Z."/>
            <person name="Ke H.-M."/>
            <person name="Monk M."/>
            <person name="Kocsube S."/>
            <person name="Drula E."/>
            <person name="Lipzen A."/>
            <person name="Balint B."/>
            <person name="Henrissat B."/>
            <person name="Andreopoulos B."/>
            <person name="Martin F.M."/>
            <person name="Harder C.B."/>
            <person name="Rigling D."/>
            <person name="Ford K.L."/>
            <person name="Foster G.D."/>
            <person name="Pangilinan J."/>
            <person name="Papanicolaou A."/>
            <person name="Barry K."/>
            <person name="LaButti K."/>
            <person name="Viragh M."/>
            <person name="Koriabine M."/>
            <person name="Yan M."/>
            <person name="Riley R."/>
            <person name="Champramary S."/>
            <person name="Plett K.L."/>
            <person name="Tsai I.J."/>
            <person name="Slot J."/>
            <person name="Sipos G."/>
            <person name="Plett J."/>
            <person name="Nagy L.G."/>
            <person name="Grigoriev I.V."/>
        </authorList>
    </citation>
    <scope>NUCLEOTIDE SEQUENCE</scope>
    <source>
        <strain evidence="1">ICMP 16352</strain>
    </source>
</reference>
<evidence type="ECO:0008006" key="3">
    <source>
        <dbReference type="Google" id="ProtNLM"/>
    </source>
</evidence>
<dbReference type="AlphaFoldDB" id="A0AA39NL56"/>
<evidence type="ECO:0000313" key="2">
    <source>
        <dbReference type="Proteomes" id="UP001175227"/>
    </source>
</evidence>
<organism evidence="1 2">
    <name type="scientific">Armillaria novae-zelandiae</name>
    <dbReference type="NCBI Taxonomy" id="153914"/>
    <lineage>
        <taxon>Eukaryota</taxon>
        <taxon>Fungi</taxon>
        <taxon>Dikarya</taxon>
        <taxon>Basidiomycota</taxon>
        <taxon>Agaricomycotina</taxon>
        <taxon>Agaricomycetes</taxon>
        <taxon>Agaricomycetidae</taxon>
        <taxon>Agaricales</taxon>
        <taxon>Marasmiineae</taxon>
        <taxon>Physalacriaceae</taxon>
        <taxon>Armillaria</taxon>
    </lineage>
</organism>
<keyword evidence="2" id="KW-1185">Reference proteome</keyword>